<protein>
    <submittedName>
        <fullName evidence="1">Uncharacterized protein</fullName>
    </submittedName>
</protein>
<comment type="caution">
    <text evidence="1">The sequence shown here is derived from an EMBL/GenBank/DDBJ whole genome shotgun (WGS) entry which is preliminary data.</text>
</comment>
<dbReference type="EMBL" id="CAXAMM010006391">
    <property type="protein sequence ID" value="CAK9010863.1"/>
    <property type="molecule type" value="Genomic_DNA"/>
</dbReference>
<proteinExistence type="predicted"/>
<evidence type="ECO:0000313" key="2">
    <source>
        <dbReference type="Proteomes" id="UP001642464"/>
    </source>
</evidence>
<organism evidence="1 2">
    <name type="scientific">Durusdinium trenchii</name>
    <dbReference type="NCBI Taxonomy" id="1381693"/>
    <lineage>
        <taxon>Eukaryota</taxon>
        <taxon>Sar</taxon>
        <taxon>Alveolata</taxon>
        <taxon>Dinophyceae</taxon>
        <taxon>Suessiales</taxon>
        <taxon>Symbiodiniaceae</taxon>
        <taxon>Durusdinium</taxon>
    </lineage>
</organism>
<evidence type="ECO:0000313" key="1">
    <source>
        <dbReference type="EMBL" id="CAK9010863.1"/>
    </source>
</evidence>
<sequence>MQFAECDNRATFTLLDQPIGRKCLLKVLAIGQERLERQAAGAPDLRFGRREHRSKPGTFTVDAFLQVCYDSIAETLPDQFIRRGRAARRKPDLDDDGPSDFEELDSEVEMEDLKQKANNHKPAAAVALRKLKEAVLQTYGHRYQRACQYLEDLASNTYWEETDLTPLPWHTQDQAPLYPAQARYVMHQAVLDALAPAVPLRAVFARGAHN</sequence>
<accession>A0ABP0J9E8</accession>
<reference evidence="1 2" key="1">
    <citation type="submission" date="2024-02" db="EMBL/GenBank/DDBJ databases">
        <authorList>
            <person name="Chen Y."/>
            <person name="Shah S."/>
            <person name="Dougan E. K."/>
            <person name="Thang M."/>
            <person name="Chan C."/>
        </authorList>
    </citation>
    <scope>NUCLEOTIDE SEQUENCE [LARGE SCALE GENOMIC DNA]</scope>
</reference>
<keyword evidence="2" id="KW-1185">Reference proteome</keyword>
<gene>
    <name evidence="1" type="ORF">SCF082_LOCUS10855</name>
</gene>
<dbReference type="Proteomes" id="UP001642464">
    <property type="component" value="Unassembled WGS sequence"/>
</dbReference>
<name>A0ABP0J9E8_9DINO</name>